<protein>
    <submittedName>
        <fullName evidence="1">Uncharacterized protein</fullName>
    </submittedName>
</protein>
<accession>A0A517ZWL1</accession>
<reference evidence="1 2" key="1">
    <citation type="submission" date="2019-02" db="EMBL/GenBank/DDBJ databases">
        <title>Deep-cultivation of Planctomycetes and their phenomic and genomic characterization uncovers novel biology.</title>
        <authorList>
            <person name="Wiegand S."/>
            <person name="Jogler M."/>
            <person name="Boedeker C."/>
            <person name="Pinto D."/>
            <person name="Vollmers J."/>
            <person name="Rivas-Marin E."/>
            <person name="Kohn T."/>
            <person name="Peeters S.H."/>
            <person name="Heuer A."/>
            <person name="Rast P."/>
            <person name="Oberbeckmann S."/>
            <person name="Bunk B."/>
            <person name="Jeske O."/>
            <person name="Meyerdierks A."/>
            <person name="Storesund J.E."/>
            <person name="Kallscheuer N."/>
            <person name="Luecker S."/>
            <person name="Lage O.M."/>
            <person name="Pohl T."/>
            <person name="Merkel B.J."/>
            <person name="Hornburger P."/>
            <person name="Mueller R.-W."/>
            <person name="Bruemmer F."/>
            <person name="Labrenz M."/>
            <person name="Spormann A.M."/>
            <person name="Op den Camp H."/>
            <person name="Overmann J."/>
            <person name="Amann R."/>
            <person name="Jetten M.S.M."/>
            <person name="Mascher T."/>
            <person name="Medema M.H."/>
            <person name="Devos D.P."/>
            <person name="Kaster A.-K."/>
            <person name="Ovreas L."/>
            <person name="Rohde M."/>
            <person name="Galperin M.Y."/>
            <person name="Jogler C."/>
        </authorList>
    </citation>
    <scope>NUCLEOTIDE SEQUENCE [LARGE SCALE GENOMIC DNA]</scope>
    <source>
        <strain evidence="1 2">Mal52</strain>
    </source>
</reference>
<dbReference type="Proteomes" id="UP000319383">
    <property type="component" value="Chromosome"/>
</dbReference>
<dbReference type="RefSeq" id="WP_145379418.1">
    <property type="nucleotide sequence ID" value="NZ_CP036276.1"/>
</dbReference>
<evidence type="ECO:0000313" key="2">
    <source>
        <dbReference type="Proteomes" id="UP000319383"/>
    </source>
</evidence>
<proteinExistence type="predicted"/>
<organism evidence="1 2">
    <name type="scientific">Symmachiella dynata</name>
    <dbReference type="NCBI Taxonomy" id="2527995"/>
    <lineage>
        <taxon>Bacteria</taxon>
        <taxon>Pseudomonadati</taxon>
        <taxon>Planctomycetota</taxon>
        <taxon>Planctomycetia</taxon>
        <taxon>Planctomycetales</taxon>
        <taxon>Planctomycetaceae</taxon>
        <taxon>Symmachiella</taxon>
    </lineage>
</organism>
<dbReference type="KEGG" id="sdyn:Mal52_53770"/>
<evidence type="ECO:0000313" key="1">
    <source>
        <dbReference type="EMBL" id="QDU46854.1"/>
    </source>
</evidence>
<dbReference type="EMBL" id="CP036276">
    <property type="protein sequence ID" value="QDU46854.1"/>
    <property type="molecule type" value="Genomic_DNA"/>
</dbReference>
<gene>
    <name evidence="1" type="ORF">Mal52_53770</name>
</gene>
<name>A0A517ZWL1_9PLAN</name>
<keyword evidence="2" id="KW-1185">Reference proteome</keyword>
<sequence length="114" mass="13080">MSAPNRIQSVFTEPRQWGLRGDPFLWKELRDHFSAAELPETAEKFIAQVELKIKDLTGSMLRGDQPIFVERYDAGGMSSGQICSEWWRETGIPLLQRQYLSSQTCSITRKDGEE</sequence>
<dbReference type="AlphaFoldDB" id="A0A517ZWL1"/>